<feature type="domain" description="Enoyl reductase (ER)" evidence="7">
    <location>
        <begin position="15"/>
        <end position="374"/>
    </location>
</feature>
<evidence type="ECO:0000313" key="8">
    <source>
        <dbReference type="EMBL" id="KAF2484799.1"/>
    </source>
</evidence>
<dbReference type="InterPro" id="IPR002328">
    <property type="entry name" value="ADH_Zn_CS"/>
</dbReference>
<gene>
    <name evidence="8" type="ORF">BDY17DRAFT_316490</name>
</gene>
<evidence type="ECO:0000256" key="5">
    <source>
        <dbReference type="ARBA" id="ARBA00023002"/>
    </source>
</evidence>
<keyword evidence="3 6" id="KW-0479">Metal-binding</keyword>
<evidence type="ECO:0000256" key="4">
    <source>
        <dbReference type="ARBA" id="ARBA00022833"/>
    </source>
</evidence>
<dbReference type="InterPro" id="IPR020843">
    <property type="entry name" value="ER"/>
</dbReference>
<name>A0A6A6PYI4_9PEZI</name>
<dbReference type="InterPro" id="IPR011032">
    <property type="entry name" value="GroES-like_sf"/>
</dbReference>
<reference evidence="8" key="1">
    <citation type="journal article" date="2020" name="Stud. Mycol.">
        <title>101 Dothideomycetes genomes: a test case for predicting lifestyles and emergence of pathogens.</title>
        <authorList>
            <person name="Haridas S."/>
            <person name="Albert R."/>
            <person name="Binder M."/>
            <person name="Bloem J."/>
            <person name="Labutti K."/>
            <person name="Salamov A."/>
            <person name="Andreopoulos B."/>
            <person name="Baker S."/>
            <person name="Barry K."/>
            <person name="Bills G."/>
            <person name="Bluhm B."/>
            <person name="Cannon C."/>
            <person name="Castanera R."/>
            <person name="Culley D."/>
            <person name="Daum C."/>
            <person name="Ezra D."/>
            <person name="Gonzalez J."/>
            <person name="Henrissat B."/>
            <person name="Kuo A."/>
            <person name="Liang C."/>
            <person name="Lipzen A."/>
            <person name="Lutzoni F."/>
            <person name="Magnuson J."/>
            <person name="Mondo S."/>
            <person name="Nolan M."/>
            <person name="Ohm R."/>
            <person name="Pangilinan J."/>
            <person name="Park H.-J."/>
            <person name="Ramirez L."/>
            <person name="Alfaro M."/>
            <person name="Sun H."/>
            <person name="Tritt A."/>
            <person name="Yoshinaga Y."/>
            <person name="Zwiers L.-H."/>
            <person name="Turgeon B."/>
            <person name="Goodwin S."/>
            <person name="Spatafora J."/>
            <person name="Crous P."/>
            <person name="Grigoriev I."/>
        </authorList>
    </citation>
    <scope>NUCLEOTIDE SEQUENCE</scope>
    <source>
        <strain evidence="8">CBS 113389</strain>
    </source>
</reference>
<comment type="similarity">
    <text evidence="2 6">Belongs to the zinc-containing alcohol dehydrogenase family.</text>
</comment>
<dbReference type="Gene3D" id="3.40.50.720">
    <property type="entry name" value="NAD(P)-binding Rossmann-like Domain"/>
    <property type="match status" value="1"/>
</dbReference>
<proteinExistence type="inferred from homology"/>
<dbReference type="OrthoDB" id="1560166at2759"/>
<dbReference type="InterPro" id="IPR013154">
    <property type="entry name" value="ADH-like_N"/>
</dbReference>
<comment type="cofactor">
    <cofactor evidence="1 6">
        <name>Zn(2+)</name>
        <dbReference type="ChEBI" id="CHEBI:29105"/>
    </cofactor>
</comment>
<keyword evidence="9" id="KW-1185">Reference proteome</keyword>
<dbReference type="InterPro" id="IPR013149">
    <property type="entry name" value="ADH-like_C"/>
</dbReference>
<evidence type="ECO:0000256" key="1">
    <source>
        <dbReference type="ARBA" id="ARBA00001947"/>
    </source>
</evidence>
<protein>
    <recommendedName>
        <fullName evidence="7">Enoyl reductase (ER) domain-containing protein</fullName>
    </recommendedName>
</protein>
<evidence type="ECO:0000313" key="9">
    <source>
        <dbReference type="Proteomes" id="UP000799767"/>
    </source>
</evidence>
<dbReference type="PROSITE" id="PS00059">
    <property type="entry name" value="ADH_ZINC"/>
    <property type="match status" value="1"/>
</dbReference>
<dbReference type="AlphaFoldDB" id="A0A6A6PYI4"/>
<sequence>MADIETIGWVVHEAKQDFKLEELVVEAPRDDELLIDMKFSGICHTDLVFQQGELTLCPYPAVFGHEGAGFIRSIGPKVKNKDLKVGDFVLLSINYCEQCKFCKTKHPANCIHGSKLHLFGTRPDGSCSAKLKRTGESVRSYFFGQSSFMKTNCVAETCVVKYEGSPDDAAMCAAMGCGYQTGAGTVMNVLKPTSDDSVVVFGLGTVGLTAIMGAKYCGAKQIIAVDIQASKLPLAKEVGATHLVNSREVPDIVAHIKELTGGTGVDFAVDCSGVIPVIEKMIDCLAMFGTAATVGVPPSGAKVAVDPLQMLLYSRKYVGVREGDSDPPVFIPKLVEMQKQGQFPVEKIIKVYDYKDMAQALHDLHAGSVVKPVIQWF</sequence>
<dbReference type="GO" id="GO:0008270">
    <property type="term" value="F:zinc ion binding"/>
    <property type="evidence" value="ECO:0007669"/>
    <property type="project" value="InterPro"/>
</dbReference>
<evidence type="ECO:0000256" key="3">
    <source>
        <dbReference type="ARBA" id="ARBA00022723"/>
    </source>
</evidence>
<dbReference type="EMBL" id="MU001634">
    <property type="protein sequence ID" value="KAF2484799.1"/>
    <property type="molecule type" value="Genomic_DNA"/>
</dbReference>
<organism evidence="8 9">
    <name type="scientific">Neohortaea acidophila</name>
    <dbReference type="NCBI Taxonomy" id="245834"/>
    <lineage>
        <taxon>Eukaryota</taxon>
        <taxon>Fungi</taxon>
        <taxon>Dikarya</taxon>
        <taxon>Ascomycota</taxon>
        <taxon>Pezizomycotina</taxon>
        <taxon>Dothideomycetes</taxon>
        <taxon>Dothideomycetidae</taxon>
        <taxon>Mycosphaerellales</taxon>
        <taxon>Teratosphaeriaceae</taxon>
        <taxon>Neohortaea</taxon>
    </lineage>
</organism>
<dbReference type="RefSeq" id="XP_033591368.1">
    <property type="nucleotide sequence ID" value="XM_033736015.1"/>
</dbReference>
<evidence type="ECO:0000259" key="7">
    <source>
        <dbReference type="SMART" id="SM00829"/>
    </source>
</evidence>
<dbReference type="PANTHER" id="PTHR43350">
    <property type="entry name" value="NAD-DEPENDENT ALCOHOL DEHYDROGENASE"/>
    <property type="match status" value="1"/>
</dbReference>
<dbReference type="Gene3D" id="3.90.180.10">
    <property type="entry name" value="Medium-chain alcohol dehydrogenases, catalytic domain"/>
    <property type="match status" value="1"/>
</dbReference>
<dbReference type="InterPro" id="IPR036291">
    <property type="entry name" value="NAD(P)-bd_dom_sf"/>
</dbReference>
<evidence type="ECO:0000256" key="6">
    <source>
        <dbReference type="RuleBase" id="RU361277"/>
    </source>
</evidence>
<evidence type="ECO:0000256" key="2">
    <source>
        <dbReference type="ARBA" id="ARBA00008072"/>
    </source>
</evidence>
<dbReference type="SMART" id="SM00829">
    <property type="entry name" value="PKS_ER"/>
    <property type="match status" value="1"/>
</dbReference>
<keyword evidence="5" id="KW-0560">Oxidoreductase</keyword>
<dbReference type="GO" id="GO:0016491">
    <property type="term" value="F:oxidoreductase activity"/>
    <property type="evidence" value="ECO:0007669"/>
    <property type="project" value="UniProtKB-KW"/>
</dbReference>
<dbReference type="Pfam" id="PF00107">
    <property type="entry name" value="ADH_zinc_N"/>
    <property type="match status" value="1"/>
</dbReference>
<dbReference type="SUPFAM" id="SSF50129">
    <property type="entry name" value="GroES-like"/>
    <property type="match status" value="1"/>
</dbReference>
<dbReference type="SUPFAM" id="SSF51735">
    <property type="entry name" value="NAD(P)-binding Rossmann-fold domains"/>
    <property type="match status" value="1"/>
</dbReference>
<dbReference type="FunFam" id="3.40.50.720:FF:000003">
    <property type="entry name" value="S-(hydroxymethyl)glutathione dehydrogenase"/>
    <property type="match status" value="1"/>
</dbReference>
<dbReference type="CDD" id="cd08278">
    <property type="entry name" value="benzyl_alcohol_DH"/>
    <property type="match status" value="1"/>
</dbReference>
<dbReference type="PANTHER" id="PTHR43350:SF2">
    <property type="entry name" value="GROES-LIKE ZINC-BINDING ALCOHOL DEHYDROGENASE FAMILY PROTEIN"/>
    <property type="match status" value="1"/>
</dbReference>
<accession>A0A6A6PYI4</accession>
<keyword evidence="4 6" id="KW-0862">Zinc</keyword>
<dbReference type="Pfam" id="PF08240">
    <property type="entry name" value="ADH_N"/>
    <property type="match status" value="1"/>
</dbReference>
<dbReference type="Proteomes" id="UP000799767">
    <property type="component" value="Unassembled WGS sequence"/>
</dbReference>
<dbReference type="GeneID" id="54477017"/>